<proteinExistence type="predicted"/>
<reference evidence="5 7" key="1">
    <citation type="submission" date="2019-07" db="EMBL/GenBank/DDBJ databases">
        <title>Venturia inaequalis Genome Resource.</title>
        <authorList>
            <person name="Lichtner F.J."/>
        </authorList>
    </citation>
    <scope>NUCLEOTIDE SEQUENCE [LARGE SCALE GENOMIC DNA]</scope>
    <source>
        <strain evidence="3 6">120213</strain>
        <strain evidence="4">Bline_iso_100314</strain>
        <strain evidence="5 7">DMI_063113</strain>
    </source>
</reference>
<dbReference type="InterPro" id="IPR003169">
    <property type="entry name" value="GYF"/>
</dbReference>
<sequence>MSARPKRPNEPVAGVPPPAEPSSKKPRFDYRNPSTLAADAPEEDAILDLDEIGVGNTTKRNAVNLDGYDSDSDNDNFNERANAKARAQAKAAKSKDEEDADMFADLEEADGDEDEDLAVEGKKKKDVRFLEEDEIVGQVADSKSGGHVSSDFSLGNGKSKAKVEDDESSSDEGDDELRDFVPDDVDEELGAGAKKKHAPKLDAFNMRSENEEGRFDETGNYIRKANDPEGRHDLWLEGVSKKDMKKAKDAADKREEERRAKNRADDALLTSDLLSALIRKLDKGETTLEALARLGRGAPKKKPKWANKNKNKKQNADEDMDIDATEDPAETQRKATVEEITEAADQLLTRGQVEIYDQEREILMRQYRRETGEDWKDPAAQNDDDDEEPKTWEYRWADGREGEVIHGPYDGLTMRAWNEAGYFLEGVEFRANGSGDWLSSVDF</sequence>
<organism evidence="5 7">
    <name type="scientific">Venturia inaequalis</name>
    <name type="common">Apple scab fungus</name>
    <dbReference type="NCBI Taxonomy" id="5025"/>
    <lineage>
        <taxon>Eukaryota</taxon>
        <taxon>Fungi</taxon>
        <taxon>Dikarya</taxon>
        <taxon>Ascomycota</taxon>
        <taxon>Pezizomycotina</taxon>
        <taxon>Dothideomycetes</taxon>
        <taxon>Pleosporomycetidae</taxon>
        <taxon>Venturiales</taxon>
        <taxon>Venturiaceae</taxon>
        <taxon>Venturia</taxon>
    </lineage>
</organism>
<dbReference type="EMBL" id="WNWQ01000065">
    <property type="protein sequence ID" value="KAE9981023.1"/>
    <property type="molecule type" value="Genomic_DNA"/>
</dbReference>
<dbReference type="Proteomes" id="UP000433883">
    <property type="component" value="Unassembled WGS sequence"/>
</dbReference>
<dbReference type="PANTHER" id="PTHR13138:SF3">
    <property type="entry name" value="CD2 ANTIGEN CYTOPLASMIC TAIL-BINDING PROTEIN 2"/>
    <property type="match status" value="1"/>
</dbReference>
<feature type="region of interest" description="Disordered" evidence="1">
    <location>
        <begin position="292"/>
        <end position="334"/>
    </location>
</feature>
<evidence type="ECO:0000313" key="5">
    <source>
        <dbReference type="EMBL" id="KAE9992980.1"/>
    </source>
</evidence>
<dbReference type="Pfam" id="PF02213">
    <property type="entry name" value="GYF"/>
    <property type="match status" value="1"/>
</dbReference>
<dbReference type="EMBL" id="WNWR01000042">
    <property type="protein sequence ID" value="KAE9992980.1"/>
    <property type="molecule type" value="Genomic_DNA"/>
</dbReference>
<feature type="compositionally biased region" description="Acidic residues" evidence="1">
    <location>
        <begin position="97"/>
        <end position="118"/>
    </location>
</feature>
<feature type="domain" description="GYF" evidence="2">
    <location>
        <begin position="389"/>
        <end position="443"/>
    </location>
</feature>
<dbReference type="Proteomes" id="UP000447873">
    <property type="component" value="Unassembled WGS sequence"/>
</dbReference>
<dbReference type="PANTHER" id="PTHR13138">
    <property type="entry name" value="PROTEIN LIN1"/>
    <property type="match status" value="1"/>
</dbReference>
<protein>
    <recommendedName>
        <fullName evidence="2">GYF domain-containing protein</fullName>
    </recommendedName>
</protein>
<dbReference type="PROSITE" id="PS50829">
    <property type="entry name" value="GYF"/>
    <property type="match status" value="1"/>
</dbReference>
<evidence type="ECO:0000313" key="4">
    <source>
        <dbReference type="EMBL" id="KAE9981023.1"/>
    </source>
</evidence>
<gene>
    <name evidence="4" type="ORF">BLS_007941</name>
    <name evidence="5" type="ORF">EG327_007115</name>
    <name evidence="3" type="ORF">EG328_006455</name>
</gene>
<dbReference type="AlphaFoldDB" id="A0A8H3ZB48"/>
<feature type="region of interest" description="Disordered" evidence="1">
    <location>
        <begin position="60"/>
        <end position="263"/>
    </location>
</feature>
<feature type="compositionally biased region" description="Acidic residues" evidence="1">
    <location>
        <begin position="317"/>
        <end position="329"/>
    </location>
</feature>
<dbReference type="Gene3D" id="3.30.1490.40">
    <property type="match status" value="1"/>
</dbReference>
<name>A0A8H3ZB48_VENIN</name>
<dbReference type="GO" id="GO:0005682">
    <property type="term" value="C:U5 snRNP"/>
    <property type="evidence" value="ECO:0007669"/>
    <property type="project" value="InterPro"/>
</dbReference>
<evidence type="ECO:0000256" key="1">
    <source>
        <dbReference type="SAM" id="MobiDB-lite"/>
    </source>
</evidence>
<feature type="compositionally biased region" description="Basic residues" evidence="1">
    <location>
        <begin position="298"/>
        <end position="313"/>
    </location>
</feature>
<evidence type="ECO:0000313" key="7">
    <source>
        <dbReference type="Proteomes" id="UP000490939"/>
    </source>
</evidence>
<dbReference type="InterPro" id="IPR039905">
    <property type="entry name" value="CD2BP2/Lin1"/>
</dbReference>
<comment type="caution">
    <text evidence="5">The sequence shown here is derived from an EMBL/GenBank/DDBJ whole genome shotgun (WGS) entry which is preliminary data.</text>
</comment>
<evidence type="ECO:0000313" key="3">
    <source>
        <dbReference type="EMBL" id="KAE9970158.1"/>
    </source>
</evidence>
<dbReference type="EMBL" id="WNWS01000341">
    <property type="protein sequence ID" value="KAE9970158.1"/>
    <property type="molecule type" value="Genomic_DNA"/>
</dbReference>
<accession>A0A8H3ZB48</accession>
<keyword evidence="7" id="KW-1185">Reference proteome</keyword>
<feature type="compositionally biased region" description="Basic and acidic residues" evidence="1">
    <location>
        <begin position="208"/>
        <end position="217"/>
    </location>
</feature>
<dbReference type="Proteomes" id="UP000490939">
    <property type="component" value="Unassembled WGS sequence"/>
</dbReference>
<feature type="compositionally biased region" description="Acidic residues" evidence="1">
    <location>
        <begin position="164"/>
        <end position="189"/>
    </location>
</feature>
<dbReference type="InterPro" id="IPR035445">
    <property type="entry name" value="GYF-like_dom_sf"/>
</dbReference>
<feature type="compositionally biased region" description="Basic and acidic residues" evidence="1">
    <location>
        <begin position="119"/>
        <end position="130"/>
    </location>
</feature>
<evidence type="ECO:0000259" key="2">
    <source>
        <dbReference type="PROSITE" id="PS50829"/>
    </source>
</evidence>
<feature type="region of interest" description="Disordered" evidence="1">
    <location>
        <begin position="369"/>
        <end position="390"/>
    </location>
</feature>
<feature type="region of interest" description="Disordered" evidence="1">
    <location>
        <begin position="1"/>
        <end position="43"/>
    </location>
</feature>
<dbReference type="SUPFAM" id="SSF55277">
    <property type="entry name" value="GYF domain"/>
    <property type="match status" value="1"/>
</dbReference>
<feature type="compositionally biased region" description="Basic and acidic residues" evidence="1">
    <location>
        <begin position="224"/>
        <end position="263"/>
    </location>
</feature>
<evidence type="ECO:0000313" key="6">
    <source>
        <dbReference type="Proteomes" id="UP000447873"/>
    </source>
</evidence>